<accession>A0A517T6F8</accession>
<reference evidence="2 3" key="1">
    <citation type="submission" date="2019-02" db="EMBL/GenBank/DDBJ databases">
        <title>Deep-cultivation of Planctomycetes and their phenomic and genomic characterization uncovers novel biology.</title>
        <authorList>
            <person name="Wiegand S."/>
            <person name="Jogler M."/>
            <person name="Boedeker C."/>
            <person name="Pinto D."/>
            <person name="Vollmers J."/>
            <person name="Rivas-Marin E."/>
            <person name="Kohn T."/>
            <person name="Peeters S.H."/>
            <person name="Heuer A."/>
            <person name="Rast P."/>
            <person name="Oberbeckmann S."/>
            <person name="Bunk B."/>
            <person name="Jeske O."/>
            <person name="Meyerdierks A."/>
            <person name="Storesund J.E."/>
            <person name="Kallscheuer N."/>
            <person name="Luecker S."/>
            <person name="Lage O.M."/>
            <person name="Pohl T."/>
            <person name="Merkel B.J."/>
            <person name="Hornburger P."/>
            <person name="Mueller R.-W."/>
            <person name="Bruemmer F."/>
            <person name="Labrenz M."/>
            <person name="Spormann A.M."/>
            <person name="Op den Camp H."/>
            <person name="Overmann J."/>
            <person name="Amann R."/>
            <person name="Jetten M.S.M."/>
            <person name="Mascher T."/>
            <person name="Medema M.H."/>
            <person name="Devos D.P."/>
            <person name="Kaster A.-K."/>
            <person name="Ovreas L."/>
            <person name="Rohde M."/>
            <person name="Galperin M.Y."/>
            <person name="Jogler C."/>
        </authorList>
    </citation>
    <scope>NUCLEOTIDE SEQUENCE [LARGE SCALE GENOMIC DNA]</scope>
    <source>
        <strain evidence="2 3">V22</strain>
    </source>
</reference>
<evidence type="ECO:0000313" key="2">
    <source>
        <dbReference type="EMBL" id="QDT63963.1"/>
    </source>
</evidence>
<dbReference type="AlphaFoldDB" id="A0A517T6F8"/>
<feature type="compositionally biased region" description="Polar residues" evidence="1">
    <location>
        <begin position="95"/>
        <end position="104"/>
    </location>
</feature>
<evidence type="ECO:0008006" key="4">
    <source>
        <dbReference type="Google" id="ProtNLM"/>
    </source>
</evidence>
<dbReference type="SUPFAM" id="SSF68912">
    <property type="entry name" value="Rho N-terminal domain-like"/>
    <property type="match status" value="1"/>
</dbReference>
<protein>
    <recommendedName>
        <fullName evidence="4">Rho termination factor N-terminal domain-containing protein</fullName>
    </recommendedName>
</protein>
<dbReference type="Pfam" id="PF16258">
    <property type="entry name" value="DUF4912"/>
    <property type="match status" value="1"/>
</dbReference>
<dbReference type="OrthoDB" id="9812700at2"/>
<organism evidence="2 3">
    <name type="scientific">Calycomorphotria hydatis</name>
    <dbReference type="NCBI Taxonomy" id="2528027"/>
    <lineage>
        <taxon>Bacteria</taxon>
        <taxon>Pseudomonadati</taxon>
        <taxon>Planctomycetota</taxon>
        <taxon>Planctomycetia</taxon>
        <taxon>Planctomycetales</taxon>
        <taxon>Planctomycetaceae</taxon>
        <taxon>Calycomorphotria</taxon>
    </lineage>
</organism>
<dbReference type="InterPro" id="IPR013783">
    <property type="entry name" value="Ig-like_fold"/>
</dbReference>
<keyword evidence="3" id="KW-1185">Reference proteome</keyword>
<dbReference type="EMBL" id="CP036316">
    <property type="protein sequence ID" value="QDT63963.1"/>
    <property type="molecule type" value="Genomic_DNA"/>
</dbReference>
<dbReference type="RefSeq" id="WP_145260727.1">
    <property type="nucleotide sequence ID" value="NZ_CP036316.1"/>
</dbReference>
<evidence type="ECO:0000313" key="3">
    <source>
        <dbReference type="Proteomes" id="UP000319976"/>
    </source>
</evidence>
<dbReference type="Proteomes" id="UP000319976">
    <property type="component" value="Chromosome"/>
</dbReference>
<dbReference type="KEGG" id="chya:V22_11930"/>
<evidence type="ECO:0000256" key="1">
    <source>
        <dbReference type="SAM" id="MobiDB-lite"/>
    </source>
</evidence>
<proteinExistence type="predicted"/>
<dbReference type="Gene3D" id="2.60.40.10">
    <property type="entry name" value="Immunoglobulins"/>
    <property type="match status" value="1"/>
</dbReference>
<feature type="region of interest" description="Disordered" evidence="1">
    <location>
        <begin position="46"/>
        <end position="119"/>
    </location>
</feature>
<dbReference type="InterPro" id="IPR036269">
    <property type="entry name" value="Rho_N_sf"/>
</dbReference>
<dbReference type="InterPro" id="IPR032585">
    <property type="entry name" value="DUF4912"/>
</dbReference>
<name>A0A517T6F8_9PLAN</name>
<dbReference type="Gene3D" id="1.10.720.10">
    <property type="match status" value="1"/>
</dbReference>
<feature type="compositionally biased region" description="Polar residues" evidence="1">
    <location>
        <begin position="53"/>
        <end position="77"/>
    </location>
</feature>
<sequence length="370" mass="40754">MTPDKLKLNTRKELAELAKQHQVAGWHGMRKDELIEALMDVFRTPEEPAATGRNRSAVTQTATKQSAESRISMSLNKASARRTSKGSFSRKGVNGQRSPGSNQPRAPRKDLSTVSDNEQAAEELTTVAHDPHWLHVRWVLKRSTVQRAAAGLGYEWHQAKPVLRLNAIELDESRSAKTTWISDTPIHGEVDHWFLPVQNPPGTYRVEIGYVTPSGKFFALAKSRRVSTPRPGTKAAERPQFNAATGASLNQRMQTQRPVASDPEFEKFLSARAVSFAVENNQMGGLGAMLDVNMELVISGNSHPNAQVTVMGEAQKVGRDGRFTLKVPFEEGRQVIPAVAISPDGTEQRTVLLAVERNTKELDPQVLADA</sequence>
<gene>
    <name evidence="2" type="ORF">V22_11930</name>
</gene>